<dbReference type="GO" id="GO:0016747">
    <property type="term" value="F:acyltransferase activity, transferring groups other than amino-acyl groups"/>
    <property type="evidence" value="ECO:0007669"/>
    <property type="project" value="InterPro"/>
</dbReference>
<keyword evidence="6" id="KW-1185">Reference proteome</keyword>
<accession>A0A8E2B375</accession>
<organism evidence="5 6">
    <name type="scientific">Amycolatopsis echigonensis</name>
    <dbReference type="NCBI Taxonomy" id="2576905"/>
    <lineage>
        <taxon>Bacteria</taxon>
        <taxon>Bacillati</taxon>
        <taxon>Actinomycetota</taxon>
        <taxon>Actinomycetes</taxon>
        <taxon>Pseudonocardiales</taxon>
        <taxon>Pseudonocardiaceae</taxon>
        <taxon>Amycolatopsis</taxon>
    </lineage>
</organism>
<keyword evidence="1" id="KW-0808">Transferase</keyword>
<dbReference type="InterPro" id="IPR016181">
    <property type="entry name" value="Acyl_CoA_acyltransferase"/>
</dbReference>
<evidence type="ECO:0000256" key="1">
    <source>
        <dbReference type="ARBA" id="ARBA00022679"/>
    </source>
</evidence>
<evidence type="ECO:0000256" key="2">
    <source>
        <dbReference type="ARBA" id="ARBA00023315"/>
    </source>
</evidence>
<evidence type="ECO:0000313" key="7">
    <source>
        <dbReference type="Proteomes" id="UP000550260"/>
    </source>
</evidence>
<evidence type="ECO:0000313" key="6">
    <source>
        <dbReference type="Proteomes" id="UP000233750"/>
    </source>
</evidence>
<name>A0A2N3WBJ3_9PSEU</name>
<dbReference type="AlphaFoldDB" id="A0A2N3WBJ3"/>
<dbReference type="SUPFAM" id="SSF55729">
    <property type="entry name" value="Acyl-CoA N-acyltransferases (Nat)"/>
    <property type="match status" value="1"/>
</dbReference>
<dbReference type="RefSeq" id="WP_101435318.1">
    <property type="nucleotide sequence ID" value="NZ_JACJHR010000022.1"/>
</dbReference>
<evidence type="ECO:0000259" key="3">
    <source>
        <dbReference type="PROSITE" id="PS51186"/>
    </source>
</evidence>
<dbReference type="PANTHER" id="PTHR43877">
    <property type="entry name" value="AMINOALKYLPHOSPHONATE N-ACETYLTRANSFERASE-RELATED-RELATED"/>
    <property type="match status" value="1"/>
</dbReference>
<evidence type="ECO:0000313" key="5">
    <source>
        <dbReference type="EMBL" id="PKV91246.1"/>
    </source>
</evidence>
<keyword evidence="2" id="KW-0012">Acyltransferase</keyword>
<sequence>MPPITVRRARADDVEAIVQMLADDQLGATRDSPADLEPYLRAFKAIEADPNQLLVVATSNDRPVATLQLTIIPGLARRGALRGQIEAVRVHRDHRGSGIGAQLVQWAIDESRRRGCNLVQLTSDTSRTAAHRFYERLGFVASHTGFKLHL</sequence>
<reference evidence="5 6" key="1">
    <citation type="submission" date="2017-12" db="EMBL/GenBank/DDBJ databases">
        <title>Sequencing the genomes of 1000 Actinobacteria strains.</title>
        <authorList>
            <person name="Klenk H.-P."/>
        </authorList>
    </citation>
    <scope>NUCLEOTIDE SEQUENCE [LARGE SCALE GENOMIC DNA]</scope>
    <source>
        <strain evidence="5 6">DSM 45165</strain>
    </source>
</reference>
<dbReference type="OrthoDB" id="9789603at2"/>
<dbReference type="Pfam" id="PF00583">
    <property type="entry name" value="Acetyltransf_1"/>
    <property type="match status" value="1"/>
</dbReference>
<evidence type="ECO:0000313" key="4">
    <source>
        <dbReference type="EMBL" id="MBB2500954.1"/>
    </source>
</evidence>
<dbReference type="InterPro" id="IPR050832">
    <property type="entry name" value="Bact_Acetyltransf"/>
</dbReference>
<dbReference type="PROSITE" id="PS51186">
    <property type="entry name" value="GNAT"/>
    <property type="match status" value="1"/>
</dbReference>
<dbReference type="PANTHER" id="PTHR43877:SF2">
    <property type="entry name" value="AMINOALKYLPHOSPHONATE N-ACETYLTRANSFERASE-RELATED"/>
    <property type="match status" value="1"/>
</dbReference>
<accession>A0A2N3WBJ3</accession>
<dbReference type="CDD" id="cd04301">
    <property type="entry name" value="NAT_SF"/>
    <property type="match status" value="1"/>
</dbReference>
<protein>
    <submittedName>
        <fullName evidence="4">GNAT family N-acetyltransferase</fullName>
    </submittedName>
    <submittedName>
        <fullName evidence="5">Ribosomal protein S18 acetylase RimI-like enzyme</fullName>
    </submittedName>
</protein>
<dbReference type="Proteomes" id="UP000550260">
    <property type="component" value="Unassembled WGS sequence"/>
</dbReference>
<dbReference type="InterPro" id="IPR000182">
    <property type="entry name" value="GNAT_dom"/>
</dbReference>
<dbReference type="EMBL" id="PJMY01000003">
    <property type="protein sequence ID" value="PKV91246.1"/>
    <property type="molecule type" value="Genomic_DNA"/>
</dbReference>
<feature type="domain" description="N-acetyltransferase" evidence="3">
    <location>
        <begin position="4"/>
        <end position="150"/>
    </location>
</feature>
<proteinExistence type="predicted"/>
<comment type="caution">
    <text evidence="5">The sequence shown here is derived from an EMBL/GenBank/DDBJ whole genome shotgun (WGS) entry which is preliminary data.</text>
</comment>
<dbReference type="Proteomes" id="UP000233750">
    <property type="component" value="Unassembled WGS sequence"/>
</dbReference>
<dbReference type="Gene3D" id="3.40.630.30">
    <property type="match status" value="1"/>
</dbReference>
<gene>
    <name evidence="5" type="ORF">ATK30_2012</name>
    <name evidence="4" type="ORF">H5411_17695</name>
</gene>
<dbReference type="EMBL" id="JACJHR010000022">
    <property type="protein sequence ID" value="MBB2500954.1"/>
    <property type="molecule type" value="Genomic_DNA"/>
</dbReference>
<reference evidence="4 7" key="2">
    <citation type="submission" date="2020-08" db="EMBL/GenBank/DDBJ databases">
        <title>Amycolatopsis echigonensis JCM 21831.</title>
        <authorList>
            <person name="Tedsree N."/>
            <person name="Kuncharoen N."/>
            <person name="Likhitwitayawuid K."/>
            <person name="Tanasupawat S."/>
        </authorList>
    </citation>
    <scope>NUCLEOTIDE SEQUENCE [LARGE SCALE GENOMIC DNA]</scope>
    <source>
        <strain evidence="4 7">JCM 21831</strain>
    </source>
</reference>